<evidence type="ECO:0000313" key="3">
    <source>
        <dbReference type="EMBL" id="KQB04338.1"/>
    </source>
</evidence>
<name>A0A0Q0VMZ1_VIBMT</name>
<sequence length="273" mass="30587">MTIHARIKKMTSMSGLTFDGVASLIIPTGLTYESFHIKTNLTAEQIKEVKITLNDEAIYTPTGKDLRMLQEYKGEPMLDGVFVVPFSDTSLREQGGIVNSALVTERGDSILLEISIGNATEGQTVPQIDIYAVVSDAQATRIFLPRLTYQSMQAGAIGDNDFDNLVSAPYRFVRRMFFKSDAVAELEIKRDYVEEFKAPKDVNDYEQRRNNRAPIDGVYTFDPIQRGFVAGYAFPTLHANELKFRVKCTKGTPNIPILVESTEVVRPDLFAKK</sequence>
<gene>
    <name evidence="3" type="ORF">XV92_00710</name>
</gene>
<dbReference type="Proteomes" id="UP000050491">
    <property type="component" value="Unassembled WGS sequence"/>
</dbReference>
<accession>A0A0Q0VMZ1</accession>
<dbReference type="AlphaFoldDB" id="A0A0Q0VMZ1"/>
<protein>
    <submittedName>
        <fullName evidence="3">Membrane protein</fullName>
    </submittedName>
</protein>
<feature type="domain" description="Viral coat protein P2 C-terminal" evidence="2">
    <location>
        <begin position="145"/>
        <end position="264"/>
    </location>
</feature>
<proteinExistence type="predicted"/>
<comment type="caution">
    <text evidence="3">The sequence shown here is derived from an EMBL/GenBank/DDBJ whole genome shotgun (WGS) entry which is preliminary data.</text>
</comment>
<dbReference type="Pfam" id="PF25513">
    <property type="entry name" value="P2_C"/>
    <property type="match status" value="1"/>
</dbReference>
<dbReference type="Pfam" id="PF18628">
    <property type="entry name" value="P2_N"/>
    <property type="match status" value="1"/>
</dbReference>
<dbReference type="InterPro" id="IPR057915">
    <property type="entry name" value="P2_C"/>
</dbReference>
<organism evidence="3 4">
    <name type="scientific">Vibrio metoecus</name>
    <dbReference type="NCBI Taxonomy" id="1481663"/>
    <lineage>
        <taxon>Bacteria</taxon>
        <taxon>Pseudomonadati</taxon>
        <taxon>Pseudomonadota</taxon>
        <taxon>Gammaproteobacteria</taxon>
        <taxon>Vibrionales</taxon>
        <taxon>Vibrionaceae</taxon>
        <taxon>Vibrio</taxon>
    </lineage>
</organism>
<feature type="domain" description="Viral coat protein P2 N-terminal" evidence="1">
    <location>
        <begin position="8"/>
        <end position="135"/>
    </location>
</feature>
<dbReference type="OrthoDB" id="6194061at2"/>
<dbReference type="RefSeq" id="WP_000152195.1">
    <property type="nucleotide sequence ID" value="NZ_ACZT01000016.1"/>
</dbReference>
<dbReference type="InterPro" id="IPR041377">
    <property type="entry name" value="P2_N"/>
</dbReference>
<evidence type="ECO:0000313" key="4">
    <source>
        <dbReference type="Proteomes" id="UP000050491"/>
    </source>
</evidence>
<evidence type="ECO:0000259" key="1">
    <source>
        <dbReference type="Pfam" id="PF18628"/>
    </source>
</evidence>
<reference evidence="3 4" key="1">
    <citation type="journal article" date="2015" name="Genome Biol. Evol.">
        <title>The Dynamics of Genetic Interactions between Vibrio metoecus and Vibrio cholerae, Two Close Relatives Co-Occurring in the Environment.</title>
        <authorList>
            <person name="Orata F.D."/>
            <person name="Kirchberger P.C."/>
            <person name="Meheust R."/>
            <person name="Barlow E.J."/>
            <person name="Tarr C.L."/>
            <person name="Boucher Y."/>
        </authorList>
    </citation>
    <scope>NUCLEOTIDE SEQUENCE [LARGE SCALE GENOMIC DNA]</scope>
    <source>
        <strain evidence="3 4">YB5B04</strain>
    </source>
</reference>
<evidence type="ECO:0000259" key="2">
    <source>
        <dbReference type="Pfam" id="PF25513"/>
    </source>
</evidence>
<dbReference type="InterPro" id="IPR053751">
    <property type="entry name" value="Viral_Major_Capsid_sf"/>
</dbReference>
<dbReference type="PATRIC" id="fig|1481663.12.peg.2502"/>
<dbReference type="Gene3D" id="2.60.120.730">
    <property type="match status" value="2"/>
</dbReference>
<dbReference type="EMBL" id="LBGP01000002">
    <property type="protein sequence ID" value="KQB04338.1"/>
    <property type="molecule type" value="Genomic_DNA"/>
</dbReference>